<evidence type="ECO:0000313" key="1">
    <source>
        <dbReference type="EMBL" id="KAJ4470918.1"/>
    </source>
</evidence>
<accession>A0A9W9A124</accession>
<comment type="caution">
    <text evidence="1">The sequence shown here is derived from an EMBL/GenBank/DDBJ whole genome shotgun (WGS) entry which is preliminary data.</text>
</comment>
<dbReference type="InterPro" id="IPR032675">
    <property type="entry name" value="LRR_dom_sf"/>
</dbReference>
<dbReference type="AlphaFoldDB" id="A0A9W9A124"/>
<sequence>MIQIPQEIFDLCIDWLEASKSLPSLKTCTLVCSSWLPRARYHIFCRLSIDFRFRFRESLPELIDQLRADIFASSSIVTYVRVLSLQIQYPLDWQAGPESPSELLSNMPFTNLQQLHVNFACSLLTKDYHWRLTRLLHLIRNNPYLEHLCLRNFAADAQSMHELFLNLATCSPHIKTLVLDDIRGFRWSNTEASLSPLPRLIRLEKLLFCEGPGFNLMGFIFRNGFFDWKTLKTIALVGSFNEDGVKALVDSDCGRNTSFLTLDLRNLREYLVSTVISY</sequence>
<dbReference type="SUPFAM" id="SSF52047">
    <property type="entry name" value="RNI-like"/>
    <property type="match status" value="1"/>
</dbReference>
<protein>
    <recommendedName>
        <fullName evidence="3">F-box domain-containing protein</fullName>
    </recommendedName>
</protein>
<keyword evidence="2" id="KW-1185">Reference proteome</keyword>
<organism evidence="1 2">
    <name type="scientific">Lentinula aciculospora</name>
    <dbReference type="NCBI Taxonomy" id="153920"/>
    <lineage>
        <taxon>Eukaryota</taxon>
        <taxon>Fungi</taxon>
        <taxon>Dikarya</taxon>
        <taxon>Basidiomycota</taxon>
        <taxon>Agaricomycotina</taxon>
        <taxon>Agaricomycetes</taxon>
        <taxon>Agaricomycetidae</taxon>
        <taxon>Agaricales</taxon>
        <taxon>Marasmiineae</taxon>
        <taxon>Omphalotaceae</taxon>
        <taxon>Lentinula</taxon>
    </lineage>
</organism>
<evidence type="ECO:0008006" key="3">
    <source>
        <dbReference type="Google" id="ProtNLM"/>
    </source>
</evidence>
<dbReference type="Gene3D" id="3.80.10.10">
    <property type="entry name" value="Ribonuclease Inhibitor"/>
    <property type="match status" value="1"/>
</dbReference>
<dbReference type="Proteomes" id="UP001150266">
    <property type="component" value="Unassembled WGS sequence"/>
</dbReference>
<name>A0A9W9A124_9AGAR</name>
<proteinExistence type="predicted"/>
<gene>
    <name evidence="1" type="ORF">J3R30DRAFT_1138131</name>
</gene>
<evidence type="ECO:0000313" key="2">
    <source>
        <dbReference type="Proteomes" id="UP001150266"/>
    </source>
</evidence>
<dbReference type="EMBL" id="JAOTPV010000024">
    <property type="protein sequence ID" value="KAJ4470918.1"/>
    <property type="molecule type" value="Genomic_DNA"/>
</dbReference>
<reference evidence="1" key="1">
    <citation type="submission" date="2022-08" db="EMBL/GenBank/DDBJ databases">
        <title>A Global Phylogenomic Analysis of the Shiitake Genus Lentinula.</title>
        <authorList>
            <consortium name="DOE Joint Genome Institute"/>
            <person name="Sierra-Patev S."/>
            <person name="Min B."/>
            <person name="Naranjo-Ortiz M."/>
            <person name="Looney B."/>
            <person name="Konkel Z."/>
            <person name="Slot J.C."/>
            <person name="Sakamoto Y."/>
            <person name="Steenwyk J.L."/>
            <person name="Rokas A."/>
            <person name="Carro J."/>
            <person name="Camarero S."/>
            <person name="Ferreira P."/>
            <person name="Molpeceres G."/>
            <person name="Ruiz-Duenas F.J."/>
            <person name="Serrano A."/>
            <person name="Henrissat B."/>
            <person name="Drula E."/>
            <person name="Hughes K.W."/>
            <person name="Mata J.L."/>
            <person name="Ishikawa N.K."/>
            <person name="Vargas-Isla R."/>
            <person name="Ushijima S."/>
            <person name="Smith C.A."/>
            <person name="Ahrendt S."/>
            <person name="Andreopoulos W."/>
            <person name="He G."/>
            <person name="Labutti K."/>
            <person name="Lipzen A."/>
            <person name="Ng V."/>
            <person name="Riley R."/>
            <person name="Sandor L."/>
            <person name="Barry K."/>
            <person name="Martinez A.T."/>
            <person name="Xiao Y."/>
            <person name="Gibbons J.G."/>
            <person name="Terashima K."/>
            <person name="Grigoriev I.V."/>
            <person name="Hibbett D.S."/>
        </authorList>
    </citation>
    <scope>NUCLEOTIDE SEQUENCE</scope>
    <source>
        <strain evidence="1">JLM2183</strain>
    </source>
</reference>
<dbReference type="OrthoDB" id="2977329at2759"/>